<name>A0AAU7D5D9_9BACT</name>
<gene>
    <name evidence="1" type="ORF">P4G45_14335</name>
    <name evidence="2" type="ORF">P8936_15290</name>
</gene>
<organism evidence="2">
    <name type="scientific">Edaphobacter paludis</name>
    <dbReference type="NCBI Taxonomy" id="3035702"/>
    <lineage>
        <taxon>Bacteria</taxon>
        <taxon>Pseudomonadati</taxon>
        <taxon>Acidobacteriota</taxon>
        <taxon>Terriglobia</taxon>
        <taxon>Terriglobales</taxon>
        <taxon>Acidobacteriaceae</taxon>
        <taxon>Edaphobacter</taxon>
    </lineage>
</organism>
<dbReference type="KEGG" id="epl:P4G45_14335"/>
<protein>
    <submittedName>
        <fullName evidence="2">Panthothenate synthetase</fullName>
    </submittedName>
</protein>
<sequence length="101" mass="10911">MRMIMYLTFPVETFNAAVKDGSAGAKMKKILDYVKPEAAYFTDRHGQRSGVVVVDVTDASKIPAMAEPWMLSFNAGIEMHPVMSPADLAASGIDGMGKAWA</sequence>
<dbReference type="Pfam" id="PF11746">
    <property type="entry name" value="DUF3303"/>
    <property type="match status" value="1"/>
</dbReference>
<accession>A0AAU7CVY4</accession>
<evidence type="ECO:0000313" key="1">
    <source>
        <dbReference type="EMBL" id="XBH09653.1"/>
    </source>
</evidence>
<proteinExistence type="predicted"/>
<evidence type="ECO:0000313" key="2">
    <source>
        <dbReference type="EMBL" id="XBH13039.1"/>
    </source>
</evidence>
<dbReference type="AlphaFoldDB" id="A0AAU7D5D9"/>
<reference evidence="2" key="1">
    <citation type="submission" date="2023-03" db="EMBL/GenBank/DDBJ databases">
        <title>Edaphobacter sp.</title>
        <authorList>
            <person name="Huber K.J."/>
            <person name="Papendorf J."/>
            <person name="Pilke C."/>
            <person name="Bunk B."/>
            <person name="Sproeer C."/>
            <person name="Pester M."/>
        </authorList>
    </citation>
    <scope>NUCLEOTIDE SEQUENCE</scope>
    <source>
        <strain evidence="1">DSM 109919</strain>
        <strain evidence="2">DSM 109920</strain>
    </source>
</reference>
<dbReference type="EMBL" id="CP121194">
    <property type="protein sequence ID" value="XBH09653.1"/>
    <property type="molecule type" value="Genomic_DNA"/>
</dbReference>
<dbReference type="EMBL" id="CP121195">
    <property type="protein sequence ID" value="XBH13039.1"/>
    <property type="molecule type" value="Genomic_DNA"/>
</dbReference>
<accession>A0AAU7D5D9</accession>
<dbReference type="InterPro" id="IPR021734">
    <property type="entry name" value="DUF3303"/>
</dbReference>
<dbReference type="RefSeq" id="WP_348267161.1">
    <property type="nucleotide sequence ID" value="NZ_CP121194.1"/>
</dbReference>